<proteinExistence type="predicted"/>
<name>A0A7C4D9R8_STAMA</name>
<gene>
    <name evidence="2" type="ORF">ENU14_02680</name>
</gene>
<protein>
    <recommendedName>
        <fullName evidence="3">CARDB domain-containing protein</fullName>
    </recommendedName>
</protein>
<keyword evidence="1" id="KW-1133">Transmembrane helix</keyword>
<dbReference type="EMBL" id="DTBJ01000018">
    <property type="protein sequence ID" value="HGM58478.1"/>
    <property type="molecule type" value="Genomic_DNA"/>
</dbReference>
<reference evidence="2" key="1">
    <citation type="journal article" date="2020" name="mSystems">
        <title>Genome- and Community-Level Interaction Insights into Carbon Utilization and Element Cycling Functions of Hydrothermarchaeota in Hydrothermal Sediment.</title>
        <authorList>
            <person name="Zhou Z."/>
            <person name="Liu Y."/>
            <person name="Xu W."/>
            <person name="Pan J."/>
            <person name="Luo Z.H."/>
            <person name="Li M."/>
        </authorList>
    </citation>
    <scope>NUCLEOTIDE SEQUENCE [LARGE SCALE GENOMIC DNA]</scope>
    <source>
        <strain evidence="2">SpSt-642</strain>
    </source>
</reference>
<keyword evidence="1" id="KW-0472">Membrane</keyword>
<evidence type="ECO:0000256" key="1">
    <source>
        <dbReference type="SAM" id="Phobius"/>
    </source>
</evidence>
<comment type="caution">
    <text evidence="2">The sequence shown here is derived from an EMBL/GenBank/DDBJ whole genome shotgun (WGS) entry which is preliminary data.</text>
</comment>
<keyword evidence="1" id="KW-0812">Transmembrane</keyword>
<evidence type="ECO:0008006" key="3">
    <source>
        <dbReference type="Google" id="ProtNLM"/>
    </source>
</evidence>
<dbReference type="AlphaFoldDB" id="A0A7C4D9R8"/>
<sequence length="136" mass="15628">MRWLYLLTIIIPTLLGMFTTLVTLTLIFPPGVILTPPAPAILEIVDLRINRSGRDIIVFITVRNDGDEGLYIQKIYANEIEVVSRSIYLEPRSTEREISFVLPRRIGSEVEIIVFWKSEKSEEIVESRRTVTIPRS</sequence>
<feature type="transmembrane region" description="Helical" evidence="1">
    <location>
        <begin position="6"/>
        <end position="28"/>
    </location>
</feature>
<evidence type="ECO:0000313" key="2">
    <source>
        <dbReference type="EMBL" id="HGM58478.1"/>
    </source>
</evidence>
<organism evidence="2">
    <name type="scientific">Staphylothermus marinus</name>
    <dbReference type="NCBI Taxonomy" id="2280"/>
    <lineage>
        <taxon>Archaea</taxon>
        <taxon>Thermoproteota</taxon>
        <taxon>Thermoprotei</taxon>
        <taxon>Desulfurococcales</taxon>
        <taxon>Desulfurococcaceae</taxon>
        <taxon>Staphylothermus</taxon>
    </lineage>
</organism>
<accession>A0A7C4D9R8</accession>